<dbReference type="SUPFAM" id="SSF51717">
    <property type="entry name" value="Dihydropteroate synthetase-like"/>
    <property type="match status" value="1"/>
</dbReference>
<dbReference type="InterPro" id="IPR045031">
    <property type="entry name" value="DHP_synth-like"/>
</dbReference>
<evidence type="ECO:0000256" key="1">
    <source>
        <dbReference type="ARBA" id="ARBA00000012"/>
    </source>
</evidence>
<comment type="catalytic activity">
    <reaction evidence="1">
        <text>(7,8-dihydropterin-6-yl)methyl diphosphate + 4-aminobenzoate = 7,8-dihydropteroate + diphosphate</text>
        <dbReference type="Rhea" id="RHEA:19949"/>
        <dbReference type="ChEBI" id="CHEBI:17836"/>
        <dbReference type="ChEBI" id="CHEBI:17839"/>
        <dbReference type="ChEBI" id="CHEBI:33019"/>
        <dbReference type="ChEBI" id="CHEBI:72950"/>
        <dbReference type="EC" id="2.5.1.15"/>
    </reaction>
</comment>
<dbReference type="Pfam" id="PF00809">
    <property type="entry name" value="Pterin_bind"/>
    <property type="match status" value="1"/>
</dbReference>
<dbReference type="GO" id="GO:0004156">
    <property type="term" value="F:dihydropteroate synthase activity"/>
    <property type="evidence" value="ECO:0007669"/>
    <property type="project" value="UniProtKB-EC"/>
</dbReference>
<protein>
    <recommendedName>
        <fullName evidence="4 9">Dihydropteroate synthase</fullName>
        <shortName evidence="9">DHPS</shortName>
        <ecNumber evidence="4 9">2.5.1.15</ecNumber>
    </recommendedName>
    <alternativeName>
        <fullName evidence="9">Dihydropteroate pyrophosphorylase</fullName>
    </alternativeName>
</protein>
<name>A0A5C8NR28_9BURK</name>
<dbReference type="GO" id="GO:0046654">
    <property type="term" value="P:tetrahydrofolate biosynthetic process"/>
    <property type="evidence" value="ECO:0007669"/>
    <property type="project" value="UniProtKB-UniPathway"/>
</dbReference>
<dbReference type="EMBL" id="VDUY01000008">
    <property type="protein sequence ID" value="TXL63596.1"/>
    <property type="molecule type" value="Genomic_DNA"/>
</dbReference>
<evidence type="ECO:0000256" key="7">
    <source>
        <dbReference type="ARBA" id="ARBA00022842"/>
    </source>
</evidence>
<dbReference type="CDD" id="cd00739">
    <property type="entry name" value="DHPS"/>
    <property type="match status" value="1"/>
</dbReference>
<comment type="pathway">
    <text evidence="3 9">Cofactor biosynthesis; tetrahydrofolate biosynthesis; 7,8-dihydrofolate from 2-amino-4-hydroxy-6-hydroxymethyl-7,8-dihydropteridine diphosphate and 4-aminobenzoate: step 1/2.</text>
</comment>
<dbReference type="PROSITE" id="PS00793">
    <property type="entry name" value="DHPS_2"/>
    <property type="match status" value="1"/>
</dbReference>
<dbReference type="GO" id="GO:0046872">
    <property type="term" value="F:metal ion binding"/>
    <property type="evidence" value="ECO:0007669"/>
    <property type="project" value="UniProtKB-KW"/>
</dbReference>
<evidence type="ECO:0000256" key="6">
    <source>
        <dbReference type="ARBA" id="ARBA00022723"/>
    </source>
</evidence>
<dbReference type="RefSeq" id="WP_147705750.1">
    <property type="nucleotide sequence ID" value="NZ_VDUY01000008.1"/>
</dbReference>
<evidence type="ECO:0000313" key="11">
    <source>
        <dbReference type="EMBL" id="TXL63596.1"/>
    </source>
</evidence>
<evidence type="ECO:0000259" key="10">
    <source>
        <dbReference type="PROSITE" id="PS50972"/>
    </source>
</evidence>
<sequence>MPRRQQAVLQCGRFELSLDRPLLMAIVNLTPDSFSDGGRHLDPGAAIDAGLAMVAQGADILDLGAESTRPGAATVTPAEEIRRLLPVIAGLSACGVPLSIDTRKPEVMREVLAAGADMINDIAGFSTPAAVEAVAASHCGLCVMHMQGEPGTMQQAPAYGDVVAEVQDWLHERVVALGAAGVDATRIVLDPGIGFGKTVEHNLQLLEALDEFAVFGMPLLIGVSRKSLIGALTGRPVDGRLAGSLAAALAALARGAKIVRVHDVPETRDALRVWQAIEEAGAG</sequence>
<proteinExistence type="inferred from homology"/>
<comment type="function">
    <text evidence="9">Catalyzes the condensation of para-aminobenzoate (pABA) with 6-hydroxymethyl-7,8-dihydropterin diphosphate (DHPt-PP) to form 7,8-dihydropteroate (H2Pte), the immediate precursor of folate derivatives.</text>
</comment>
<dbReference type="InterPro" id="IPR006390">
    <property type="entry name" value="DHP_synth_dom"/>
</dbReference>
<evidence type="ECO:0000256" key="2">
    <source>
        <dbReference type="ARBA" id="ARBA00001946"/>
    </source>
</evidence>
<comment type="cofactor">
    <cofactor evidence="2 9">
        <name>Mg(2+)</name>
        <dbReference type="ChEBI" id="CHEBI:18420"/>
    </cofactor>
</comment>
<dbReference type="PANTHER" id="PTHR20941:SF1">
    <property type="entry name" value="FOLIC ACID SYNTHESIS PROTEIN FOL1"/>
    <property type="match status" value="1"/>
</dbReference>
<evidence type="ECO:0000256" key="4">
    <source>
        <dbReference type="ARBA" id="ARBA00012458"/>
    </source>
</evidence>
<evidence type="ECO:0000256" key="9">
    <source>
        <dbReference type="RuleBase" id="RU361205"/>
    </source>
</evidence>
<dbReference type="PANTHER" id="PTHR20941">
    <property type="entry name" value="FOLATE SYNTHESIS PROTEINS"/>
    <property type="match status" value="1"/>
</dbReference>
<dbReference type="InterPro" id="IPR011005">
    <property type="entry name" value="Dihydropteroate_synth-like_sf"/>
</dbReference>
<dbReference type="Gene3D" id="3.20.20.20">
    <property type="entry name" value="Dihydropteroate synthase-like"/>
    <property type="match status" value="1"/>
</dbReference>
<dbReference type="PROSITE" id="PS50972">
    <property type="entry name" value="PTERIN_BINDING"/>
    <property type="match status" value="1"/>
</dbReference>
<dbReference type="PROSITE" id="PS00792">
    <property type="entry name" value="DHPS_1"/>
    <property type="match status" value="1"/>
</dbReference>
<evidence type="ECO:0000313" key="12">
    <source>
        <dbReference type="Proteomes" id="UP000321548"/>
    </source>
</evidence>
<dbReference type="AlphaFoldDB" id="A0A5C8NR28"/>
<dbReference type="InterPro" id="IPR000489">
    <property type="entry name" value="Pterin-binding_dom"/>
</dbReference>
<comment type="caution">
    <text evidence="11">The sequence shown here is derived from an EMBL/GenBank/DDBJ whole genome shotgun (WGS) entry which is preliminary data.</text>
</comment>
<keyword evidence="7 9" id="KW-0460">Magnesium</keyword>
<keyword evidence="12" id="KW-1185">Reference proteome</keyword>
<dbReference type="NCBIfam" id="TIGR01496">
    <property type="entry name" value="DHPS"/>
    <property type="match status" value="1"/>
</dbReference>
<reference evidence="11 12" key="1">
    <citation type="submission" date="2019-06" db="EMBL/GenBank/DDBJ databases">
        <title>Quisquiliibacterium sp. nov., isolated from a maize field.</title>
        <authorList>
            <person name="Lin S.-Y."/>
            <person name="Tsai C.-F."/>
            <person name="Young C.-C."/>
        </authorList>
    </citation>
    <scope>NUCLEOTIDE SEQUENCE [LARGE SCALE GENOMIC DNA]</scope>
    <source>
        <strain evidence="11 12">CC-CFT501</strain>
    </source>
</reference>
<comment type="similarity">
    <text evidence="9">Belongs to the DHPS family.</text>
</comment>
<keyword evidence="6 9" id="KW-0479">Metal-binding</keyword>
<dbReference type="GO" id="GO:0005829">
    <property type="term" value="C:cytosol"/>
    <property type="evidence" value="ECO:0007669"/>
    <property type="project" value="TreeGrafter"/>
</dbReference>
<dbReference type="OrthoDB" id="9811744at2"/>
<keyword evidence="5 9" id="KW-0808">Transferase</keyword>
<feature type="domain" description="Pterin-binding" evidence="10">
    <location>
        <begin position="21"/>
        <end position="272"/>
    </location>
</feature>
<gene>
    <name evidence="11" type="primary">folP</name>
    <name evidence="11" type="ORF">FHP08_16830</name>
</gene>
<keyword evidence="8 9" id="KW-0289">Folate biosynthesis</keyword>
<dbReference type="Proteomes" id="UP000321548">
    <property type="component" value="Unassembled WGS sequence"/>
</dbReference>
<organism evidence="11 12">
    <name type="scientific">Zeimonas arvi</name>
    <dbReference type="NCBI Taxonomy" id="2498847"/>
    <lineage>
        <taxon>Bacteria</taxon>
        <taxon>Pseudomonadati</taxon>
        <taxon>Pseudomonadota</taxon>
        <taxon>Betaproteobacteria</taxon>
        <taxon>Burkholderiales</taxon>
        <taxon>Burkholderiaceae</taxon>
        <taxon>Zeimonas</taxon>
    </lineage>
</organism>
<dbReference type="GO" id="GO:0046656">
    <property type="term" value="P:folic acid biosynthetic process"/>
    <property type="evidence" value="ECO:0007669"/>
    <property type="project" value="UniProtKB-KW"/>
</dbReference>
<evidence type="ECO:0000256" key="8">
    <source>
        <dbReference type="ARBA" id="ARBA00022909"/>
    </source>
</evidence>
<evidence type="ECO:0000256" key="5">
    <source>
        <dbReference type="ARBA" id="ARBA00022679"/>
    </source>
</evidence>
<dbReference type="EC" id="2.5.1.15" evidence="4 9"/>
<accession>A0A5C8NR28</accession>
<dbReference type="UniPathway" id="UPA00077">
    <property type="reaction ID" value="UER00156"/>
</dbReference>
<evidence type="ECO:0000256" key="3">
    <source>
        <dbReference type="ARBA" id="ARBA00004763"/>
    </source>
</evidence>